<name>A0A915KC45_ROMCU</name>
<dbReference type="PANTHER" id="PTHR44755">
    <property type="entry name" value="NATRIURETIC PEPTIDE RECEPTOR 3-RELATED"/>
    <property type="match status" value="1"/>
</dbReference>
<feature type="domain" description="Receptor ligand binding region" evidence="5">
    <location>
        <begin position="30"/>
        <end position="246"/>
    </location>
</feature>
<evidence type="ECO:0000256" key="4">
    <source>
        <dbReference type="ARBA" id="ARBA00023136"/>
    </source>
</evidence>
<evidence type="ECO:0000256" key="3">
    <source>
        <dbReference type="ARBA" id="ARBA00022989"/>
    </source>
</evidence>
<comment type="subcellular location">
    <subcellularLocation>
        <location evidence="1">Membrane</location>
    </subcellularLocation>
</comment>
<evidence type="ECO:0000313" key="7">
    <source>
        <dbReference type="WBParaSite" id="nRc.2.0.1.t35676-RA"/>
    </source>
</evidence>
<organism evidence="6 7">
    <name type="scientific">Romanomermis culicivorax</name>
    <name type="common">Nematode worm</name>
    <dbReference type="NCBI Taxonomy" id="13658"/>
    <lineage>
        <taxon>Eukaryota</taxon>
        <taxon>Metazoa</taxon>
        <taxon>Ecdysozoa</taxon>
        <taxon>Nematoda</taxon>
        <taxon>Enoplea</taxon>
        <taxon>Dorylaimia</taxon>
        <taxon>Mermithida</taxon>
        <taxon>Mermithoidea</taxon>
        <taxon>Mermithidae</taxon>
        <taxon>Romanomermis</taxon>
    </lineage>
</organism>
<sequence length="251" mass="28105">MAFSIDFIAVKASLQISVFYLQLYMHVAEALNRISIEKILPRGSLCMHYADSNASDTFGPWRAVEALAKNELDVVFGYANAYAMSPVARMSWLFKNGNGVPVITSIGQVDSLDDRTTYKLLTRMTGSYAELARSVHAFFKMMGWTKFAYLFHANVKLKQYGRTECSHQLGAIHTYQLDGSVQYSSALIKEFDPSFQTVNFLHLVRNASMMANIIILCGTPDAIRQILLAAYDSGMCQNGEYVFINIDISVK</sequence>
<reference evidence="7" key="1">
    <citation type="submission" date="2022-11" db="UniProtKB">
        <authorList>
            <consortium name="WormBaseParasite"/>
        </authorList>
    </citation>
    <scope>IDENTIFICATION</scope>
</reference>
<proteinExistence type="predicted"/>
<dbReference type="GO" id="GO:0007165">
    <property type="term" value="P:signal transduction"/>
    <property type="evidence" value="ECO:0007669"/>
    <property type="project" value="TreeGrafter"/>
</dbReference>
<dbReference type="Pfam" id="PF01094">
    <property type="entry name" value="ANF_receptor"/>
    <property type="match status" value="1"/>
</dbReference>
<protein>
    <submittedName>
        <fullName evidence="7">Receptor ligand binding region domain-containing protein</fullName>
    </submittedName>
</protein>
<dbReference type="InterPro" id="IPR028082">
    <property type="entry name" value="Peripla_BP_I"/>
</dbReference>
<dbReference type="GO" id="GO:0017046">
    <property type="term" value="F:peptide hormone binding"/>
    <property type="evidence" value="ECO:0007669"/>
    <property type="project" value="TreeGrafter"/>
</dbReference>
<accession>A0A915KC45</accession>
<dbReference type="PANTHER" id="PTHR44755:SF10">
    <property type="entry name" value="RECEPTOR LIGAND BINDING REGION DOMAIN-CONTAINING PROTEIN"/>
    <property type="match status" value="1"/>
</dbReference>
<evidence type="ECO:0000256" key="2">
    <source>
        <dbReference type="ARBA" id="ARBA00022692"/>
    </source>
</evidence>
<dbReference type="GO" id="GO:0016020">
    <property type="term" value="C:membrane"/>
    <property type="evidence" value="ECO:0007669"/>
    <property type="project" value="UniProtKB-SubCell"/>
</dbReference>
<evidence type="ECO:0000313" key="6">
    <source>
        <dbReference type="Proteomes" id="UP000887565"/>
    </source>
</evidence>
<dbReference type="InterPro" id="IPR052612">
    <property type="entry name" value="ANP_Clearance_Receptor"/>
</dbReference>
<dbReference type="WBParaSite" id="nRc.2.0.1.t35676-RA">
    <property type="protein sequence ID" value="nRc.2.0.1.t35676-RA"/>
    <property type="gene ID" value="nRc.2.0.1.g35676"/>
</dbReference>
<dbReference type="Proteomes" id="UP000887565">
    <property type="component" value="Unplaced"/>
</dbReference>
<evidence type="ECO:0000256" key="1">
    <source>
        <dbReference type="ARBA" id="ARBA00004370"/>
    </source>
</evidence>
<keyword evidence="6" id="KW-1185">Reference proteome</keyword>
<keyword evidence="3" id="KW-1133">Transmembrane helix</keyword>
<keyword evidence="4" id="KW-0472">Membrane</keyword>
<dbReference type="Gene3D" id="3.40.50.2300">
    <property type="match status" value="1"/>
</dbReference>
<dbReference type="GO" id="GO:0038023">
    <property type="term" value="F:signaling receptor activity"/>
    <property type="evidence" value="ECO:0007669"/>
    <property type="project" value="TreeGrafter"/>
</dbReference>
<keyword evidence="2" id="KW-0812">Transmembrane</keyword>
<dbReference type="SUPFAM" id="SSF53822">
    <property type="entry name" value="Periplasmic binding protein-like I"/>
    <property type="match status" value="1"/>
</dbReference>
<evidence type="ECO:0000259" key="5">
    <source>
        <dbReference type="Pfam" id="PF01094"/>
    </source>
</evidence>
<dbReference type="AlphaFoldDB" id="A0A915KC45"/>
<dbReference type="InterPro" id="IPR001828">
    <property type="entry name" value="ANF_lig-bd_rcpt"/>
</dbReference>